<evidence type="ECO:0008006" key="3">
    <source>
        <dbReference type="Google" id="ProtNLM"/>
    </source>
</evidence>
<proteinExistence type="predicted"/>
<dbReference type="InterPro" id="IPR008767">
    <property type="entry name" value="Phage_SPP1_head-tail_adaptor"/>
</dbReference>
<dbReference type="EMBL" id="AP021853">
    <property type="protein sequence ID" value="BBN99161.1"/>
    <property type="molecule type" value="Genomic_DNA"/>
</dbReference>
<sequence>MPSLKPSVGDNHNISLDDVCDLITVDTELDNLNQPVIKEEHPRQLFCARLNVSRAEFAAAGQLGLKPDLVLAVDSDEYDGENQIDYAGKRYAVYRDYLRTDGYTELYCEVKAGVHKNKPPD</sequence>
<dbReference type="AlphaFoldDB" id="A0A5K7WWV0"/>
<reference evidence="1 2" key="1">
    <citation type="submission" date="2019-09" db="EMBL/GenBank/DDBJ databases">
        <title>Complete genome sequence of Sporolactobacillus terrae 70-3.</title>
        <authorList>
            <person name="Tanaka N."/>
            <person name="Shiwa Y."/>
            <person name="Fujita N."/>
            <person name="Tanasupawat S."/>
        </authorList>
    </citation>
    <scope>NUCLEOTIDE SEQUENCE [LARGE SCALE GENOMIC DNA]</scope>
    <source>
        <strain evidence="1 2">70-3</strain>
    </source>
</reference>
<evidence type="ECO:0000313" key="2">
    <source>
        <dbReference type="Proteomes" id="UP000326951"/>
    </source>
</evidence>
<name>A0A5K7WWV0_9BACL</name>
<dbReference type="RefSeq" id="WP_152080545.1">
    <property type="nucleotide sequence ID" value="NZ_AP021853.1"/>
</dbReference>
<evidence type="ECO:0000313" key="1">
    <source>
        <dbReference type="EMBL" id="BBN99161.1"/>
    </source>
</evidence>
<dbReference type="NCBIfam" id="TIGR01563">
    <property type="entry name" value="gp16_SPP1"/>
    <property type="match status" value="1"/>
</dbReference>
<accession>A0A5K7WWV0</accession>
<gene>
    <name evidence="1" type="ORF">St703_18660</name>
</gene>
<organism evidence="1 2">
    <name type="scientific">Sporolactobacillus terrae</name>
    <dbReference type="NCBI Taxonomy" id="269673"/>
    <lineage>
        <taxon>Bacteria</taxon>
        <taxon>Bacillati</taxon>
        <taxon>Bacillota</taxon>
        <taxon>Bacilli</taxon>
        <taxon>Bacillales</taxon>
        <taxon>Sporolactobacillaceae</taxon>
        <taxon>Sporolactobacillus</taxon>
    </lineage>
</organism>
<protein>
    <recommendedName>
        <fullName evidence="3">Phage head-tail adapter protein</fullName>
    </recommendedName>
</protein>
<dbReference type="Proteomes" id="UP000326951">
    <property type="component" value="Chromosome"/>
</dbReference>